<dbReference type="Pfam" id="PF13460">
    <property type="entry name" value="NAD_binding_10"/>
    <property type="match status" value="1"/>
</dbReference>
<dbReference type="PaxDb" id="3055-EDO97687"/>
<feature type="compositionally biased region" description="Polar residues" evidence="1">
    <location>
        <begin position="1"/>
        <end position="15"/>
    </location>
</feature>
<name>A0A2K3E1Q4_CHLRE</name>
<dbReference type="FunCoup" id="A0A2K3E1Q4">
    <property type="interactions" value="599"/>
</dbReference>
<dbReference type="PANTHER" id="PTHR47869">
    <property type="entry name" value="OS03G0410700 PROTEIN"/>
    <property type="match status" value="1"/>
</dbReference>
<accession>A0A2K3E1Q4</accession>
<gene>
    <name evidence="3" type="ORF">CHLRE_02g095133v5</name>
</gene>
<protein>
    <recommendedName>
        <fullName evidence="2">NAD(P)-binding domain-containing protein</fullName>
    </recommendedName>
</protein>
<dbReference type="OrthoDB" id="540315at2759"/>
<dbReference type="EMBL" id="CM008963">
    <property type="protein sequence ID" value="PNW86750.1"/>
    <property type="molecule type" value="Genomic_DNA"/>
</dbReference>
<dbReference type="Gene3D" id="3.40.50.720">
    <property type="entry name" value="NAD(P)-binding Rossmann-like Domain"/>
    <property type="match status" value="1"/>
</dbReference>
<proteinExistence type="predicted"/>
<dbReference type="GeneID" id="5726756"/>
<dbReference type="InterPro" id="IPR036291">
    <property type="entry name" value="NAD(P)-bd_dom_sf"/>
</dbReference>
<feature type="domain" description="NAD(P)-binding" evidence="2">
    <location>
        <begin position="91"/>
        <end position="253"/>
    </location>
</feature>
<evidence type="ECO:0000313" key="3">
    <source>
        <dbReference type="EMBL" id="PNW86750.1"/>
    </source>
</evidence>
<dbReference type="RefSeq" id="XP_042927226.1">
    <property type="nucleotide sequence ID" value="XM_043059595.1"/>
</dbReference>
<evidence type="ECO:0000313" key="4">
    <source>
        <dbReference type="Proteomes" id="UP000006906"/>
    </source>
</evidence>
<dbReference type="PANTHER" id="PTHR47869:SF2">
    <property type="entry name" value="OS03G0410700 PROTEIN"/>
    <property type="match status" value="1"/>
</dbReference>
<dbReference type="Gramene" id="PNW86750">
    <property type="protein sequence ID" value="PNW86750"/>
    <property type="gene ID" value="CHLRE_02g095133v5"/>
</dbReference>
<sequence length="314" mass="31335">MLSSTLGRSLGTYPSSRPKCIPRASLRNPARVLVVRQNKIGDDLLDFVTAGPKLRKWYGAGERLTDGGPEEEPEEPEEQAPTGDAVLVTDADGGVGEQVVLQLILARQELKLLVKDVAAAKNAYGPYTTPLPAEAVAAAPGKALRGSKALVLLGRLPGGPALLEAARAARVAHVVLLTAAPGATAGGGGFSLGGLLGGGEAARDLKGLGDAAAAEAVRRCGIPYTLVQVAGLTDAGRGGGVRVEQQQAAAAGGAAAGARAPLSREGLGALVAGVVDVVPARGRTVLAQGAPATGSAQEQQEAIAAAVAALPEDA</sequence>
<dbReference type="ExpressionAtlas" id="A0A2K3E1Q4">
    <property type="expression patterns" value="baseline"/>
</dbReference>
<keyword evidence="4" id="KW-1185">Reference proteome</keyword>
<evidence type="ECO:0000259" key="2">
    <source>
        <dbReference type="Pfam" id="PF13460"/>
    </source>
</evidence>
<dbReference type="InterPro" id="IPR016040">
    <property type="entry name" value="NAD(P)-bd_dom"/>
</dbReference>
<dbReference type="AlphaFoldDB" id="A0A2K3E1Q4"/>
<evidence type="ECO:0000256" key="1">
    <source>
        <dbReference type="SAM" id="MobiDB-lite"/>
    </source>
</evidence>
<dbReference type="Proteomes" id="UP000006906">
    <property type="component" value="Chromosome 2"/>
</dbReference>
<reference evidence="3 4" key="1">
    <citation type="journal article" date="2007" name="Science">
        <title>The Chlamydomonas genome reveals the evolution of key animal and plant functions.</title>
        <authorList>
            <person name="Merchant S.S."/>
            <person name="Prochnik S.E."/>
            <person name="Vallon O."/>
            <person name="Harris E.H."/>
            <person name="Karpowicz S.J."/>
            <person name="Witman G.B."/>
            <person name="Terry A."/>
            <person name="Salamov A."/>
            <person name="Fritz-Laylin L.K."/>
            <person name="Marechal-Drouard L."/>
            <person name="Marshall W.F."/>
            <person name="Qu L.H."/>
            <person name="Nelson D.R."/>
            <person name="Sanderfoot A.A."/>
            <person name="Spalding M.H."/>
            <person name="Kapitonov V.V."/>
            <person name="Ren Q."/>
            <person name="Ferris P."/>
            <person name="Lindquist E."/>
            <person name="Shapiro H."/>
            <person name="Lucas S.M."/>
            <person name="Grimwood J."/>
            <person name="Schmutz J."/>
            <person name="Cardol P."/>
            <person name="Cerutti H."/>
            <person name="Chanfreau G."/>
            <person name="Chen C.L."/>
            <person name="Cognat V."/>
            <person name="Croft M.T."/>
            <person name="Dent R."/>
            <person name="Dutcher S."/>
            <person name="Fernandez E."/>
            <person name="Fukuzawa H."/>
            <person name="Gonzalez-Ballester D."/>
            <person name="Gonzalez-Halphen D."/>
            <person name="Hallmann A."/>
            <person name="Hanikenne M."/>
            <person name="Hippler M."/>
            <person name="Inwood W."/>
            <person name="Jabbari K."/>
            <person name="Kalanon M."/>
            <person name="Kuras R."/>
            <person name="Lefebvre P.A."/>
            <person name="Lemaire S.D."/>
            <person name="Lobanov A.V."/>
            <person name="Lohr M."/>
            <person name="Manuell A."/>
            <person name="Meier I."/>
            <person name="Mets L."/>
            <person name="Mittag M."/>
            <person name="Mittelmeier T."/>
            <person name="Moroney J.V."/>
            <person name="Moseley J."/>
            <person name="Napoli C."/>
            <person name="Nedelcu A.M."/>
            <person name="Niyogi K."/>
            <person name="Novoselov S.V."/>
            <person name="Paulsen I.T."/>
            <person name="Pazour G."/>
            <person name="Purton S."/>
            <person name="Ral J.P."/>
            <person name="Riano-Pachon D.M."/>
            <person name="Riekhof W."/>
            <person name="Rymarquis L."/>
            <person name="Schroda M."/>
            <person name="Stern D."/>
            <person name="Umen J."/>
            <person name="Willows R."/>
            <person name="Wilson N."/>
            <person name="Zimmer S.L."/>
            <person name="Allmer J."/>
            <person name="Balk J."/>
            <person name="Bisova K."/>
            <person name="Chen C.J."/>
            <person name="Elias M."/>
            <person name="Gendler K."/>
            <person name="Hauser C."/>
            <person name="Lamb M.R."/>
            <person name="Ledford H."/>
            <person name="Long J.C."/>
            <person name="Minagawa J."/>
            <person name="Page M.D."/>
            <person name="Pan J."/>
            <person name="Pootakham W."/>
            <person name="Roje S."/>
            <person name="Rose A."/>
            <person name="Stahlberg E."/>
            <person name="Terauchi A.M."/>
            <person name="Yang P."/>
            <person name="Ball S."/>
            <person name="Bowler C."/>
            <person name="Dieckmann C.L."/>
            <person name="Gladyshev V.N."/>
            <person name="Green P."/>
            <person name="Jorgensen R."/>
            <person name="Mayfield S."/>
            <person name="Mueller-Roeber B."/>
            <person name="Rajamani S."/>
            <person name="Sayre R.T."/>
            <person name="Brokstein P."/>
            <person name="Dubchak I."/>
            <person name="Goodstein D."/>
            <person name="Hornick L."/>
            <person name="Huang Y.W."/>
            <person name="Jhaveri J."/>
            <person name="Luo Y."/>
            <person name="Martinez D."/>
            <person name="Ngau W.C."/>
            <person name="Otillar B."/>
            <person name="Poliakov A."/>
            <person name="Porter A."/>
            <person name="Szajkowski L."/>
            <person name="Werner G."/>
            <person name="Zhou K."/>
            <person name="Grigoriev I.V."/>
            <person name="Rokhsar D.S."/>
            <person name="Grossman A.R."/>
        </authorList>
    </citation>
    <scope>NUCLEOTIDE SEQUENCE [LARGE SCALE GENOMIC DNA]</scope>
    <source>
        <strain evidence="4">CC-503</strain>
    </source>
</reference>
<dbReference type="KEGG" id="cre:CHLRE_02g095133v5"/>
<dbReference type="InParanoid" id="A0A2K3E1Q4"/>
<organism evidence="3 4">
    <name type="scientific">Chlamydomonas reinhardtii</name>
    <name type="common">Chlamydomonas smithii</name>
    <dbReference type="NCBI Taxonomy" id="3055"/>
    <lineage>
        <taxon>Eukaryota</taxon>
        <taxon>Viridiplantae</taxon>
        <taxon>Chlorophyta</taxon>
        <taxon>core chlorophytes</taxon>
        <taxon>Chlorophyceae</taxon>
        <taxon>CS clade</taxon>
        <taxon>Chlamydomonadales</taxon>
        <taxon>Chlamydomonadaceae</taxon>
        <taxon>Chlamydomonas</taxon>
    </lineage>
</organism>
<feature type="region of interest" description="Disordered" evidence="1">
    <location>
        <begin position="1"/>
        <end position="20"/>
    </location>
</feature>
<feature type="region of interest" description="Disordered" evidence="1">
    <location>
        <begin position="59"/>
        <end position="82"/>
    </location>
</feature>
<feature type="compositionally biased region" description="Acidic residues" evidence="1">
    <location>
        <begin position="68"/>
        <end position="78"/>
    </location>
</feature>
<dbReference type="SUPFAM" id="SSF51735">
    <property type="entry name" value="NAD(P)-binding Rossmann-fold domains"/>
    <property type="match status" value="1"/>
</dbReference>